<dbReference type="PANTHER" id="PTHR30537">
    <property type="entry name" value="HTH-TYPE TRANSCRIPTIONAL REGULATOR"/>
    <property type="match status" value="1"/>
</dbReference>
<dbReference type="RefSeq" id="WP_317057279.1">
    <property type="nucleotide sequence ID" value="NZ_CP146606.1"/>
</dbReference>
<dbReference type="InterPro" id="IPR058163">
    <property type="entry name" value="LysR-type_TF_proteobact-type"/>
</dbReference>
<organism evidence="6 7">
    <name type="scientific">Roseovarius rhodophyticola</name>
    <dbReference type="NCBI Taxonomy" id="3080827"/>
    <lineage>
        <taxon>Bacteria</taxon>
        <taxon>Pseudomonadati</taxon>
        <taxon>Pseudomonadota</taxon>
        <taxon>Alphaproteobacteria</taxon>
        <taxon>Rhodobacterales</taxon>
        <taxon>Roseobacteraceae</taxon>
        <taxon>Roseovarius</taxon>
    </lineage>
</organism>
<evidence type="ECO:0000313" key="6">
    <source>
        <dbReference type="EMBL" id="WYK17207.1"/>
    </source>
</evidence>
<keyword evidence="2" id="KW-0805">Transcription regulation</keyword>
<proteinExistence type="inferred from homology"/>
<accession>A0ABZ2TBY4</accession>
<dbReference type="Gene3D" id="1.10.10.10">
    <property type="entry name" value="Winged helix-like DNA-binding domain superfamily/Winged helix DNA-binding domain"/>
    <property type="match status" value="1"/>
</dbReference>
<reference evidence="6 7" key="1">
    <citation type="submission" date="2024-02" db="EMBL/GenBank/DDBJ databases">
        <title>Roseovarius strain W115 nov., isolated from a marine algae.</title>
        <authorList>
            <person name="Lee M.W."/>
            <person name="Lee J.K."/>
            <person name="Kim J.M."/>
            <person name="Choi D.G."/>
            <person name="Baek J.H."/>
            <person name="Bayburt H."/>
            <person name="Jung J.J."/>
            <person name="Han D.M."/>
            <person name="Jeon C.O."/>
        </authorList>
    </citation>
    <scope>NUCLEOTIDE SEQUENCE [LARGE SCALE GENOMIC DNA]</scope>
    <source>
        <strain evidence="6 7">W115</strain>
    </source>
</reference>
<dbReference type="Pfam" id="PF00126">
    <property type="entry name" value="HTH_1"/>
    <property type="match status" value="1"/>
</dbReference>
<name>A0ABZ2TBY4_9RHOB</name>
<evidence type="ECO:0000256" key="3">
    <source>
        <dbReference type="ARBA" id="ARBA00023125"/>
    </source>
</evidence>
<keyword evidence="4" id="KW-0804">Transcription</keyword>
<comment type="similarity">
    <text evidence="1">Belongs to the LysR transcriptional regulatory family.</text>
</comment>
<dbReference type="PROSITE" id="PS50931">
    <property type="entry name" value="HTH_LYSR"/>
    <property type="match status" value="1"/>
</dbReference>
<feature type="domain" description="HTH lysR-type" evidence="5">
    <location>
        <begin position="8"/>
        <end position="65"/>
    </location>
</feature>
<gene>
    <name evidence="6" type="ORF">RZS32_012380</name>
</gene>
<dbReference type="InterPro" id="IPR036388">
    <property type="entry name" value="WH-like_DNA-bd_sf"/>
</dbReference>
<evidence type="ECO:0000259" key="5">
    <source>
        <dbReference type="PROSITE" id="PS50931"/>
    </source>
</evidence>
<evidence type="ECO:0000256" key="1">
    <source>
        <dbReference type="ARBA" id="ARBA00009437"/>
    </source>
</evidence>
<dbReference type="Gene3D" id="3.40.190.10">
    <property type="entry name" value="Periplasmic binding protein-like II"/>
    <property type="match status" value="3"/>
</dbReference>
<dbReference type="EMBL" id="CP146606">
    <property type="protein sequence ID" value="WYK17207.1"/>
    <property type="molecule type" value="Genomic_DNA"/>
</dbReference>
<sequence length="298" mass="31698">MSTKPSHQTVRRLTYFAAIAQAGSIRGAASSLGLSVPVVSAALSELEEELNVTLAVRTTRSFALTKTGEQVSAAARKLLAAAGAAMDAAGGRADADLSGSLSLSLTTEMAAHWLPPHLARFRKHFPNVTLHVDARDDVVTLKSSIFDLAIRAYGPSHPGLDTGLGQIPLQCVSKSIPELRYAQGGWTVDAPLLTASGTDPVLQAWEPTNRIELPITFAETIVVTNRDAARKMALSGLGVALLLGIAVEEDIAQTRLLPLLPELSFGVVSYDVVMRDTLPSREARAFADLLRQTVSDRP</sequence>
<dbReference type="SUPFAM" id="SSF53850">
    <property type="entry name" value="Periplasmic binding protein-like II"/>
    <property type="match status" value="1"/>
</dbReference>
<dbReference type="Pfam" id="PF03466">
    <property type="entry name" value="LysR_substrate"/>
    <property type="match status" value="1"/>
</dbReference>
<dbReference type="Proteomes" id="UP001281305">
    <property type="component" value="Chromosome"/>
</dbReference>
<evidence type="ECO:0000256" key="2">
    <source>
        <dbReference type="ARBA" id="ARBA00023015"/>
    </source>
</evidence>
<protein>
    <submittedName>
        <fullName evidence="6">LysR family transcriptional regulator</fullName>
    </submittedName>
</protein>
<keyword evidence="7" id="KW-1185">Reference proteome</keyword>
<dbReference type="InterPro" id="IPR036390">
    <property type="entry name" value="WH_DNA-bd_sf"/>
</dbReference>
<dbReference type="InterPro" id="IPR000847">
    <property type="entry name" value="LysR_HTH_N"/>
</dbReference>
<keyword evidence="3" id="KW-0238">DNA-binding</keyword>
<dbReference type="SUPFAM" id="SSF46785">
    <property type="entry name" value="Winged helix' DNA-binding domain"/>
    <property type="match status" value="1"/>
</dbReference>
<evidence type="ECO:0000313" key="7">
    <source>
        <dbReference type="Proteomes" id="UP001281305"/>
    </source>
</evidence>
<evidence type="ECO:0000256" key="4">
    <source>
        <dbReference type="ARBA" id="ARBA00023163"/>
    </source>
</evidence>
<dbReference type="PANTHER" id="PTHR30537:SF5">
    <property type="entry name" value="HTH-TYPE TRANSCRIPTIONAL ACTIVATOR TTDR-RELATED"/>
    <property type="match status" value="1"/>
</dbReference>
<dbReference type="InterPro" id="IPR005119">
    <property type="entry name" value="LysR_subst-bd"/>
</dbReference>